<dbReference type="PANTHER" id="PTHR32092:SF5">
    <property type="entry name" value="6-PHOSPHO-BETA-GLUCOSIDASE"/>
    <property type="match status" value="1"/>
</dbReference>
<dbReference type="GO" id="GO:0004553">
    <property type="term" value="F:hydrolase activity, hydrolyzing O-glycosyl compounds"/>
    <property type="evidence" value="ECO:0007669"/>
    <property type="project" value="InterPro"/>
</dbReference>
<dbReference type="AlphaFoldDB" id="A0A7U4LMI9"/>
<keyword evidence="6" id="KW-0464">Manganese</keyword>
<keyword evidence="4 9" id="KW-0378">Hydrolase</keyword>
<keyword evidence="7" id="KW-0326">Glycosidase</keyword>
<keyword evidence="3" id="KW-0479">Metal-binding</keyword>
<sequence length="107" mass="11699">MNIQNNGTIDCIPKDSCIERTCYVDKAGAHPLNAKALPSKIKGLLQVINEYEALTVEAGVHGDYGAALQALVIHPLVESSIAKDLLDDIIRENIHYLPQFKKCIVGE</sequence>
<dbReference type="GO" id="GO:0005975">
    <property type="term" value="P:carbohydrate metabolic process"/>
    <property type="evidence" value="ECO:0007669"/>
    <property type="project" value="InterPro"/>
</dbReference>
<dbReference type="SUPFAM" id="SSF56327">
    <property type="entry name" value="LDH C-terminal domain-like"/>
    <property type="match status" value="1"/>
</dbReference>
<comment type="subunit">
    <text evidence="2">Homotetramer.</text>
</comment>
<dbReference type="Proteomes" id="UP000033052">
    <property type="component" value="Chromosome"/>
</dbReference>
<dbReference type="PANTHER" id="PTHR32092">
    <property type="entry name" value="6-PHOSPHO-BETA-GLUCOSIDASE-RELATED"/>
    <property type="match status" value="1"/>
</dbReference>
<dbReference type="KEGG" id="cld:CLSPO_c16470"/>
<evidence type="ECO:0000313" key="9">
    <source>
        <dbReference type="EMBL" id="AKC62367.1"/>
    </source>
</evidence>
<evidence type="ECO:0000256" key="4">
    <source>
        <dbReference type="ARBA" id="ARBA00022801"/>
    </source>
</evidence>
<evidence type="ECO:0000256" key="5">
    <source>
        <dbReference type="ARBA" id="ARBA00023027"/>
    </source>
</evidence>
<dbReference type="EMBL" id="CP009225">
    <property type="protein sequence ID" value="AKC62367.1"/>
    <property type="molecule type" value="Genomic_DNA"/>
</dbReference>
<evidence type="ECO:0000256" key="1">
    <source>
        <dbReference type="ARBA" id="ARBA00001911"/>
    </source>
</evidence>
<evidence type="ECO:0000256" key="2">
    <source>
        <dbReference type="ARBA" id="ARBA00011881"/>
    </source>
</evidence>
<organism evidence="9 10">
    <name type="scientific">Clostridium sporogenes</name>
    <dbReference type="NCBI Taxonomy" id="1509"/>
    <lineage>
        <taxon>Bacteria</taxon>
        <taxon>Bacillati</taxon>
        <taxon>Bacillota</taxon>
        <taxon>Clostridia</taxon>
        <taxon>Eubacteriales</taxon>
        <taxon>Clostridiaceae</taxon>
        <taxon>Clostridium</taxon>
    </lineage>
</organism>
<evidence type="ECO:0000313" key="10">
    <source>
        <dbReference type="Proteomes" id="UP000033052"/>
    </source>
</evidence>
<dbReference type="InterPro" id="IPR015955">
    <property type="entry name" value="Lactate_DH/Glyco_Ohase_4_C"/>
</dbReference>
<dbReference type="Pfam" id="PF11975">
    <property type="entry name" value="Glyco_hydro_4C"/>
    <property type="match status" value="1"/>
</dbReference>
<evidence type="ECO:0000256" key="6">
    <source>
        <dbReference type="ARBA" id="ARBA00023211"/>
    </source>
</evidence>
<dbReference type="RefSeq" id="WP_003490857.1">
    <property type="nucleotide sequence ID" value="NZ_CP083649.1"/>
</dbReference>
<evidence type="ECO:0000256" key="3">
    <source>
        <dbReference type="ARBA" id="ARBA00022723"/>
    </source>
</evidence>
<evidence type="ECO:0000256" key="7">
    <source>
        <dbReference type="ARBA" id="ARBA00023295"/>
    </source>
</evidence>
<proteinExistence type="predicted"/>
<dbReference type="GO" id="GO:0016616">
    <property type="term" value="F:oxidoreductase activity, acting on the CH-OH group of donors, NAD or NADP as acceptor"/>
    <property type="evidence" value="ECO:0007669"/>
    <property type="project" value="InterPro"/>
</dbReference>
<accession>A0A7U4LMI9</accession>
<comment type="cofactor">
    <cofactor evidence="1">
        <name>NAD(+)</name>
        <dbReference type="ChEBI" id="CHEBI:57540"/>
    </cofactor>
</comment>
<evidence type="ECO:0000259" key="8">
    <source>
        <dbReference type="Pfam" id="PF11975"/>
    </source>
</evidence>
<name>A0A7U4LMI9_CLOSG</name>
<reference evidence="9 10" key="1">
    <citation type="journal article" date="2015" name="PLoS ONE">
        <title>A universal mariner transposon system for forward genetic studies in the genus clostridium.</title>
        <authorList>
            <person name="Zhang Y."/>
            <person name="Grosse-Honebrink A."/>
            <person name="Minton N.P."/>
        </authorList>
    </citation>
    <scope>NUCLEOTIDE SEQUENCE [LARGE SCALE GENOMIC DNA]</scope>
    <source>
        <strain evidence="9 10">NCIMB 10696</strain>
    </source>
</reference>
<feature type="domain" description="Glycosyl hydrolase family 4 C-terminal" evidence="8">
    <location>
        <begin position="1"/>
        <end position="77"/>
    </location>
</feature>
<gene>
    <name evidence="9" type="ORF">CLSPO_c16470</name>
</gene>
<keyword evidence="5" id="KW-0520">NAD</keyword>
<dbReference type="InterPro" id="IPR022616">
    <property type="entry name" value="Glyco_hydro_4_C"/>
</dbReference>
<protein>
    <submittedName>
        <fullName evidence="9">Glycoside hydrolase family 4</fullName>
    </submittedName>
</protein>
<dbReference type="GO" id="GO:0046872">
    <property type="term" value="F:metal ion binding"/>
    <property type="evidence" value="ECO:0007669"/>
    <property type="project" value="UniProtKB-KW"/>
</dbReference>
<dbReference type="InterPro" id="IPR001088">
    <property type="entry name" value="Glyco_hydro_4"/>
</dbReference>
<dbReference type="Gene3D" id="3.90.110.10">
    <property type="entry name" value="Lactate dehydrogenase/glycoside hydrolase, family 4, C-terminal"/>
    <property type="match status" value="1"/>
</dbReference>